<protein>
    <submittedName>
        <fullName evidence="2">Uncharacterized protein</fullName>
    </submittedName>
</protein>
<comment type="caution">
    <text evidence="2">The sequence shown here is derived from an EMBL/GenBank/DDBJ whole genome shotgun (WGS) entry which is preliminary data.</text>
</comment>
<gene>
    <name evidence="2" type="ORF">PENSUB_5187</name>
</gene>
<feature type="coiled-coil region" evidence="1">
    <location>
        <begin position="104"/>
        <end position="134"/>
    </location>
</feature>
<dbReference type="InterPro" id="IPR036141">
    <property type="entry name" value="MukF_M_sp"/>
</dbReference>
<keyword evidence="1" id="KW-0175">Coiled coil</keyword>
<dbReference type="SUPFAM" id="SSF140570">
    <property type="entry name" value="MukF C-terminal domain-like"/>
    <property type="match status" value="1"/>
</dbReference>
<reference evidence="2 3" key="1">
    <citation type="submission" date="2016-10" db="EMBL/GenBank/DDBJ databases">
        <title>Genome sequence of the ascomycete fungus Penicillium subrubescens.</title>
        <authorList>
            <person name="De Vries R.P."/>
            <person name="Peng M."/>
            <person name="Dilokpimol A."/>
            <person name="Hilden K."/>
            <person name="Makela M.R."/>
            <person name="Grigoriev I."/>
            <person name="Riley R."/>
            <person name="Granchi Z."/>
        </authorList>
    </citation>
    <scope>NUCLEOTIDE SEQUENCE [LARGE SCALE GENOMIC DNA]</scope>
    <source>
        <strain evidence="2 3">CBS 132785</strain>
    </source>
</reference>
<evidence type="ECO:0000256" key="1">
    <source>
        <dbReference type="SAM" id="Coils"/>
    </source>
</evidence>
<dbReference type="EMBL" id="MNBE01000519">
    <property type="protein sequence ID" value="OKP09451.1"/>
    <property type="molecule type" value="Genomic_DNA"/>
</dbReference>
<accession>A0A1Q5UAF8</accession>
<evidence type="ECO:0000313" key="3">
    <source>
        <dbReference type="Proteomes" id="UP000186955"/>
    </source>
</evidence>
<dbReference type="Proteomes" id="UP000186955">
    <property type="component" value="Unassembled WGS sequence"/>
</dbReference>
<proteinExistence type="predicted"/>
<evidence type="ECO:0000313" key="2">
    <source>
        <dbReference type="EMBL" id="OKP09451.1"/>
    </source>
</evidence>
<sequence length="152" mass="17723">MPDLCQPQITTFLESWRKLRAAVIEMGPYAKMISQVEDVLEEDTEIKTKLKWSEEKIKSLNHVIDEMIMKFEQRHLALQEKHDSSLHKMNILVQDTKKQLGICCGELEKSAQNYRALEDELRAQNDSLSAITEKYQELWRALGFIEVDSDLL</sequence>
<organism evidence="2 3">
    <name type="scientific">Penicillium subrubescens</name>
    <dbReference type="NCBI Taxonomy" id="1316194"/>
    <lineage>
        <taxon>Eukaryota</taxon>
        <taxon>Fungi</taxon>
        <taxon>Dikarya</taxon>
        <taxon>Ascomycota</taxon>
        <taxon>Pezizomycotina</taxon>
        <taxon>Eurotiomycetes</taxon>
        <taxon>Eurotiomycetidae</taxon>
        <taxon>Eurotiales</taxon>
        <taxon>Aspergillaceae</taxon>
        <taxon>Penicillium</taxon>
    </lineage>
</organism>
<dbReference type="AlphaFoldDB" id="A0A1Q5UAF8"/>
<keyword evidence="3" id="KW-1185">Reference proteome</keyword>
<name>A0A1Q5UAF8_9EURO</name>